<organism evidence="1">
    <name type="scientific">Photobacterium damsela subsp. piscicida</name>
    <name type="common">Pasteurella piscicida</name>
    <dbReference type="NCBI Taxonomy" id="38294"/>
    <lineage>
        <taxon>Bacteria</taxon>
        <taxon>Pseudomonadati</taxon>
        <taxon>Pseudomonadota</taxon>
        <taxon>Gammaproteobacteria</taxon>
        <taxon>Vibrionales</taxon>
        <taxon>Vibrionaceae</taxon>
        <taxon>Photobacterium</taxon>
    </lineage>
</organism>
<evidence type="ECO:0000313" key="1">
    <source>
        <dbReference type="EMBL" id="AEU10111.1"/>
    </source>
</evidence>
<dbReference type="InterPro" id="IPR015003">
    <property type="entry name" value="DUF1853"/>
</dbReference>
<dbReference type="AlphaFoldDB" id="L7NJY7"/>
<dbReference type="Pfam" id="PF08907">
    <property type="entry name" value="DUF1853"/>
    <property type="match status" value="1"/>
</dbReference>
<proteinExistence type="predicted"/>
<dbReference type="RefSeq" id="WP_228006533.1">
    <property type="nucleotide sequence ID" value="NZ_SRHT02000009.1"/>
</dbReference>
<evidence type="ECO:0008006" key="2">
    <source>
        <dbReference type="Google" id="ProtNLM"/>
    </source>
</evidence>
<accession>L7NJY7</accession>
<gene>
    <name evidence="1" type="ORF">PDP_0368</name>
</gene>
<dbReference type="EMBL" id="HQ599857">
    <property type="protein sequence ID" value="AEU10111.1"/>
    <property type="molecule type" value="Genomic_DNA"/>
</dbReference>
<sequence>MEYVYYYYRFLLKIAPICAKILYENEIMSLINNIENSIQKFDSDIRAVMALPSLLSDHVNYVDNQWLKHFFQTAVKPTWSRYGGNRKLGFYYQWLWRQFILAHPQYELIAEEVQIYQDKQTLGAIDFLVREKQTQQIEHWEVAIKFYLQHKAQWLGPNANDQLEKKTARMVSHQLLLTEQPAYQQQWQNQFGQPEVKRLIMQGRLFTSESAQIKAPDINPNCAKGLWCFAEHAPAHLRFFDKSEWLSPPRYQALKPQSNHNPLTHPTQAIDENNQVWFVMPSYWPNSKP</sequence>
<reference evidence="1" key="1">
    <citation type="journal article" date="2013" name="Vaccine">
        <title>Isolation of a novel gene from Photobacterium damselae subsp. piscicida and analysis of the recombinant antigen as promising vaccine candidate.</title>
        <authorList>
            <person name="Andreoni F."/>
            <person name="Boiani R."/>
            <person name="Serafini G."/>
            <person name="Amagliani G."/>
            <person name="Dominici S."/>
            <person name="Riccioni G."/>
            <person name="Zaccone R."/>
            <person name="Mancuso M."/>
            <person name="Scapigliati G."/>
            <person name="Magnani M."/>
        </authorList>
    </citation>
    <scope>NUCLEOTIDE SEQUENCE</scope>
    <source>
        <strain evidence="1">NCIMB 2058</strain>
    </source>
</reference>
<name>L7NJY7_PHODP</name>
<protein>
    <recommendedName>
        <fullName evidence="2">DUF1853 family protein</fullName>
    </recommendedName>
</protein>